<dbReference type="Pfam" id="PF00085">
    <property type="entry name" value="Thioredoxin"/>
    <property type="match status" value="1"/>
</dbReference>
<dbReference type="InterPro" id="IPR036249">
    <property type="entry name" value="Thioredoxin-like_sf"/>
</dbReference>
<protein>
    <recommendedName>
        <fullName evidence="1">Thioredoxin domain-containing protein</fullName>
    </recommendedName>
</protein>
<dbReference type="GO" id="GO:0005929">
    <property type="term" value="C:cilium"/>
    <property type="evidence" value="ECO:0007669"/>
    <property type="project" value="TreeGrafter"/>
</dbReference>
<gene>
    <name evidence="2" type="ORF">GPUH_LOCUS24436</name>
</gene>
<proteinExistence type="predicted"/>
<accession>A0A3P7NYQ1</accession>
<reference evidence="2 3" key="1">
    <citation type="submission" date="2018-11" db="EMBL/GenBank/DDBJ databases">
        <authorList>
            <consortium name="Pathogen Informatics"/>
        </authorList>
    </citation>
    <scope>NUCLEOTIDE SEQUENCE [LARGE SCALE GENOMIC DNA]</scope>
</reference>
<dbReference type="SUPFAM" id="SSF52833">
    <property type="entry name" value="Thioredoxin-like"/>
    <property type="match status" value="1"/>
</dbReference>
<dbReference type="Gene3D" id="3.40.30.10">
    <property type="entry name" value="Glutaredoxin"/>
    <property type="match status" value="1"/>
</dbReference>
<name>A0A3P7NYQ1_9BILA</name>
<dbReference type="EMBL" id="UYRT01101138">
    <property type="protein sequence ID" value="VDN42833.1"/>
    <property type="molecule type" value="Genomic_DNA"/>
</dbReference>
<organism evidence="2 3">
    <name type="scientific">Gongylonema pulchrum</name>
    <dbReference type="NCBI Taxonomy" id="637853"/>
    <lineage>
        <taxon>Eukaryota</taxon>
        <taxon>Metazoa</taxon>
        <taxon>Ecdysozoa</taxon>
        <taxon>Nematoda</taxon>
        <taxon>Chromadorea</taxon>
        <taxon>Rhabditida</taxon>
        <taxon>Spirurina</taxon>
        <taxon>Spiruromorpha</taxon>
        <taxon>Spiruroidea</taxon>
        <taxon>Gongylonematidae</taxon>
        <taxon>Gongylonema</taxon>
    </lineage>
</organism>
<dbReference type="Proteomes" id="UP000271098">
    <property type="component" value="Unassembled WGS sequence"/>
</dbReference>
<dbReference type="InterPro" id="IPR013766">
    <property type="entry name" value="Thioredoxin_domain"/>
</dbReference>
<feature type="domain" description="Thioredoxin" evidence="1">
    <location>
        <begin position="61"/>
        <end position="133"/>
    </location>
</feature>
<dbReference type="AlphaFoldDB" id="A0A3P7NYQ1"/>
<sequence length="206" mass="23225">MRDFGSDTSSASWHAAHSSKVIAFPFVAAPRTTDFAVRLMNASELLAQISKDGELSAGASTNCMLTIFYSPNCAFSARMAPYITMLTRMYPRLRIVLSDATFHSKLNSRYGIVGTPTVLLWVDGTAVSRMDEAPFSYKAFQNYVEKWTDLETEYMPNETVETSMPDIISTFLEVFYFYKVPSARNCASIFPVEGFVGLVYHKWFLF</sequence>
<dbReference type="PANTHER" id="PTHR14684:SF2">
    <property type="entry name" value="THIOREDOXIN DOMAIN-CONTAINING PROTEIN 15"/>
    <property type="match status" value="1"/>
</dbReference>
<evidence type="ECO:0000313" key="3">
    <source>
        <dbReference type="Proteomes" id="UP000271098"/>
    </source>
</evidence>
<evidence type="ECO:0000259" key="1">
    <source>
        <dbReference type="Pfam" id="PF00085"/>
    </source>
</evidence>
<dbReference type="OrthoDB" id="1899781at2759"/>
<evidence type="ECO:0000313" key="2">
    <source>
        <dbReference type="EMBL" id="VDN42833.1"/>
    </source>
</evidence>
<dbReference type="InterPro" id="IPR042418">
    <property type="entry name" value="TXNDC15"/>
</dbReference>
<dbReference type="GO" id="GO:0060271">
    <property type="term" value="P:cilium assembly"/>
    <property type="evidence" value="ECO:0007669"/>
    <property type="project" value="TreeGrafter"/>
</dbReference>
<dbReference type="PANTHER" id="PTHR14684">
    <property type="entry name" value="THIOREDOXIN DOMAIN-CONTAINING PROTEIN 15"/>
    <property type="match status" value="1"/>
</dbReference>
<keyword evidence="3" id="KW-1185">Reference proteome</keyword>